<dbReference type="EMBL" id="JARJCM010000031">
    <property type="protein sequence ID" value="KAJ7038601.1"/>
    <property type="molecule type" value="Genomic_DNA"/>
</dbReference>
<protein>
    <submittedName>
        <fullName evidence="2">Uncharacterized protein</fullName>
    </submittedName>
</protein>
<feature type="compositionally biased region" description="Basic and acidic residues" evidence="1">
    <location>
        <begin position="299"/>
        <end position="316"/>
    </location>
</feature>
<name>A0AAD6X897_9AGAR</name>
<feature type="compositionally biased region" description="Low complexity" evidence="1">
    <location>
        <begin position="236"/>
        <end position="277"/>
    </location>
</feature>
<feature type="region of interest" description="Disordered" evidence="1">
    <location>
        <begin position="359"/>
        <end position="384"/>
    </location>
</feature>
<feature type="region of interest" description="Disordered" evidence="1">
    <location>
        <begin position="232"/>
        <end position="317"/>
    </location>
</feature>
<proteinExistence type="predicted"/>
<sequence>MAPPDYSFVEDIETREQIKGHAKKTRPDVGNDDSMDDDNGDDDSYLPDLNQTESLSIPPYIAKDSPPIQIPPIASPSSFRRSPKDVVDDYCQMRDLPKRAWDSAAFQSAIVSSGLIVWLKWICKPGNLLETSHPDVERSFRAHDWKMSFGRLIVLWTEPTINEAEYEQKINGWNPDIVYPILMNTALLLNANSEKSQAFLKGLDSRLATVIEETCGHRRLVRQVKQEAFRAPIPPVSSASTSTSGPIPSTSSSSLIPPNSSASASASASTPTSITRGKQVKKKTKAVKKGADSTLSRKARNEAAKQARIKAEREAEQDNQGDAACRRCKNEKMEDRCIRLLKVNERPDTASLVGAALTCAPEGDRLQPLPPPKRRDGQPSQPRQIRFVNPEDLDLTWVRPRPETFDRCGKDITRFILEKDDGKDVLVGGVRYQAFSEDTLGLMIENHRRVTVRGVRRREAMEAWAYGSMTGGGARQPSGGLKGDVYGPYARHHGETPEDIRALFRHAAHCDILVEMGTSIIPSLRAEIEEMTKTDEVTRMGRHGLTCFSCTNYISAVHHDRDIGLSDVKERRTDKECIGGCYPCVQLEQTGTDKSKHEWDFAYLGLGLVIETQSNTIRCFNPRIRHASIMPGYNSYYNNHAMSSGDHVTKRQRDAVQAALNSRIRHAMNLRP</sequence>
<reference evidence="2" key="1">
    <citation type="submission" date="2023-03" db="EMBL/GenBank/DDBJ databases">
        <title>Massive genome expansion in bonnet fungi (Mycena s.s.) driven by repeated elements and novel gene families across ecological guilds.</title>
        <authorList>
            <consortium name="Lawrence Berkeley National Laboratory"/>
            <person name="Harder C.B."/>
            <person name="Miyauchi S."/>
            <person name="Viragh M."/>
            <person name="Kuo A."/>
            <person name="Thoen E."/>
            <person name="Andreopoulos B."/>
            <person name="Lu D."/>
            <person name="Skrede I."/>
            <person name="Drula E."/>
            <person name="Henrissat B."/>
            <person name="Morin E."/>
            <person name="Kohler A."/>
            <person name="Barry K."/>
            <person name="LaButti K."/>
            <person name="Morin E."/>
            <person name="Salamov A."/>
            <person name="Lipzen A."/>
            <person name="Mereny Z."/>
            <person name="Hegedus B."/>
            <person name="Baldrian P."/>
            <person name="Stursova M."/>
            <person name="Weitz H."/>
            <person name="Taylor A."/>
            <person name="Grigoriev I.V."/>
            <person name="Nagy L.G."/>
            <person name="Martin F."/>
            <person name="Kauserud H."/>
        </authorList>
    </citation>
    <scope>NUCLEOTIDE SEQUENCE</scope>
    <source>
        <strain evidence="2">CBHHK200</strain>
    </source>
</reference>
<comment type="caution">
    <text evidence="2">The sequence shown here is derived from an EMBL/GenBank/DDBJ whole genome shotgun (WGS) entry which is preliminary data.</text>
</comment>
<feature type="compositionally biased region" description="Basic residues" evidence="1">
    <location>
        <begin position="278"/>
        <end position="288"/>
    </location>
</feature>
<accession>A0AAD6X897</accession>
<feature type="compositionally biased region" description="Basic and acidic residues" evidence="1">
    <location>
        <begin position="12"/>
        <end position="29"/>
    </location>
</feature>
<keyword evidence="3" id="KW-1185">Reference proteome</keyword>
<evidence type="ECO:0000256" key="1">
    <source>
        <dbReference type="SAM" id="MobiDB-lite"/>
    </source>
</evidence>
<gene>
    <name evidence="2" type="ORF">C8F04DRAFT_1255877</name>
</gene>
<feature type="region of interest" description="Disordered" evidence="1">
    <location>
        <begin position="1"/>
        <end position="51"/>
    </location>
</feature>
<organism evidence="2 3">
    <name type="scientific">Mycena alexandri</name>
    <dbReference type="NCBI Taxonomy" id="1745969"/>
    <lineage>
        <taxon>Eukaryota</taxon>
        <taxon>Fungi</taxon>
        <taxon>Dikarya</taxon>
        <taxon>Basidiomycota</taxon>
        <taxon>Agaricomycotina</taxon>
        <taxon>Agaricomycetes</taxon>
        <taxon>Agaricomycetidae</taxon>
        <taxon>Agaricales</taxon>
        <taxon>Marasmiineae</taxon>
        <taxon>Mycenaceae</taxon>
        <taxon>Mycena</taxon>
    </lineage>
</organism>
<feature type="compositionally biased region" description="Acidic residues" evidence="1">
    <location>
        <begin position="30"/>
        <end position="45"/>
    </location>
</feature>
<dbReference type="AlphaFoldDB" id="A0AAD6X897"/>
<dbReference type="Proteomes" id="UP001218188">
    <property type="component" value="Unassembled WGS sequence"/>
</dbReference>
<evidence type="ECO:0000313" key="2">
    <source>
        <dbReference type="EMBL" id="KAJ7038601.1"/>
    </source>
</evidence>
<evidence type="ECO:0000313" key="3">
    <source>
        <dbReference type="Proteomes" id="UP001218188"/>
    </source>
</evidence>